<sequence length="65" mass="7152">METINAMDLVSPEELHKFVQGLLTEHGETHEELAILNVKISIMQAILTDALGLAEPLIATLEKVE</sequence>
<protein>
    <submittedName>
        <fullName evidence="1">Uncharacterized protein</fullName>
    </submittedName>
</protein>
<dbReference type="GeneID" id="26799022"/>
<name>A0A0S4L378_9CAUD</name>
<keyword evidence="2" id="KW-1185">Reference proteome</keyword>
<gene>
    <name evidence="1" type="ORF">VCM_00053</name>
</gene>
<evidence type="ECO:0000313" key="1">
    <source>
        <dbReference type="EMBL" id="CUR44272.1"/>
    </source>
</evidence>
<evidence type="ECO:0000313" key="2">
    <source>
        <dbReference type="Proteomes" id="UP000204441"/>
    </source>
</evidence>
<proteinExistence type="predicted"/>
<dbReference type="OrthoDB" id="40680at10239"/>
<organism evidence="1 2">
    <name type="scientific">Pseudomonas phage VCM</name>
    <dbReference type="NCBI Taxonomy" id="1729937"/>
    <lineage>
        <taxon>Viruses</taxon>
        <taxon>Duplodnaviria</taxon>
        <taxon>Heunggongvirae</taxon>
        <taxon>Uroviricota</taxon>
        <taxon>Caudoviricetes</taxon>
        <taxon>Vandenendeviridae</taxon>
        <taxon>Gorskivirinae</taxon>
        <taxon>Kremarvirus</taxon>
        <taxon>Kremarvirus VCM</taxon>
        <taxon>Otagovirus VCM</taxon>
    </lineage>
</organism>
<accession>A0A0S4L378</accession>
<dbReference type="Proteomes" id="UP000204441">
    <property type="component" value="Genome"/>
</dbReference>
<reference evidence="2" key="1">
    <citation type="submission" date="2015-10" db="EMBL/GenBank/DDBJ databases">
        <authorList>
            <person name="Millard A."/>
        </authorList>
    </citation>
    <scope>NUCLEOTIDE SEQUENCE [LARGE SCALE GENOMIC DNA]</scope>
</reference>
<dbReference type="KEGG" id="vg:26799022"/>
<dbReference type="EMBL" id="LN887844">
    <property type="protein sequence ID" value="CUR44272.1"/>
    <property type="molecule type" value="Genomic_DNA"/>
</dbReference>
<dbReference type="RefSeq" id="YP_009222651.1">
    <property type="nucleotide sequence ID" value="NC_029065.1"/>
</dbReference>